<feature type="transmembrane region" description="Helical" evidence="1">
    <location>
        <begin position="32"/>
        <end position="53"/>
    </location>
</feature>
<evidence type="ECO:0000256" key="1">
    <source>
        <dbReference type="SAM" id="Phobius"/>
    </source>
</evidence>
<gene>
    <name evidence="2" type="ORF">CD32_20955</name>
</gene>
<proteinExistence type="predicted"/>
<dbReference type="STRING" id="1220589.CD32_20955"/>
<protein>
    <recommendedName>
        <fullName evidence="4">DUF2512 domain-containing protein</fullName>
    </recommendedName>
</protein>
<dbReference type="OrthoDB" id="2111682at2"/>
<evidence type="ECO:0000313" key="3">
    <source>
        <dbReference type="Proteomes" id="UP000030437"/>
    </source>
</evidence>
<feature type="transmembrane region" description="Helical" evidence="1">
    <location>
        <begin position="99"/>
        <end position="121"/>
    </location>
</feature>
<dbReference type="AlphaFoldDB" id="A0A0A3IEE8"/>
<dbReference type="eggNOG" id="ENOG5032Z7G">
    <property type="taxonomic scope" value="Bacteria"/>
</dbReference>
<keyword evidence="1" id="KW-0812">Transmembrane</keyword>
<accession>A0A0A3IEE8</accession>
<dbReference type="EMBL" id="JPVP01000060">
    <property type="protein sequence ID" value="KGR81800.1"/>
    <property type="molecule type" value="Genomic_DNA"/>
</dbReference>
<keyword evidence="3" id="KW-1185">Reference proteome</keyword>
<feature type="transmembrane region" description="Helical" evidence="1">
    <location>
        <begin position="7"/>
        <end position="26"/>
    </location>
</feature>
<dbReference type="InterPro" id="IPR019649">
    <property type="entry name" value="DUF2512"/>
</dbReference>
<keyword evidence="1" id="KW-1133">Transmembrane helix</keyword>
<evidence type="ECO:0008006" key="4">
    <source>
        <dbReference type="Google" id="ProtNLM"/>
    </source>
</evidence>
<reference evidence="2 3" key="1">
    <citation type="submission" date="2014-02" db="EMBL/GenBank/DDBJ databases">
        <title>Draft genome sequence of Lysinibacillus odysseyi NBRC 100172.</title>
        <authorList>
            <person name="Zhang F."/>
            <person name="Wang G."/>
            <person name="Zhang L."/>
        </authorList>
    </citation>
    <scope>NUCLEOTIDE SEQUENCE [LARGE SCALE GENOMIC DNA]</scope>
    <source>
        <strain evidence="2 3">NBRC 100172</strain>
    </source>
</reference>
<dbReference type="Pfam" id="PF10710">
    <property type="entry name" value="DUF2512"/>
    <property type="match status" value="1"/>
</dbReference>
<name>A0A0A3IEE8_9BACI</name>
<dbReference type="RefSeq" id="WP_036158693.1">
    <property type="nucleotide sequence ID" value="NZ_AVCX01000001.1"/>
</dbReference>
<evidence type="ECO:0000313" key="2">
    <source>
        <dbReference type="EMBL" id="KGR81800.1"/>
    </source>
</evidence>
<comment type="caution">
    <text evidence="2">The sequence shown here is derived from an EMBL/GenBank/DDBJ whole genome shotgun (WGS) entry which is preliminary data.</text>
</comment>
<sequence>MQHVKAIAIKFVMILAVLTFIHTIIFDGSFTSTLIISIVLTLAAYLLGDLVIFRKAGNDANRNNDQYKRNIIGTGSDLVVAFLIIWLLGDLLFKDDINIVGAAVISTLIIGFGEWVFHIYLDKNVFPEKSEHY</sequence>
<keyword evidence="1" id="KW-0472">Membrane</keyword>
<dbReference type="Proteomes" id="UP000030437">
    <property type="component" value="Unassembled WGS sequence"/>
</dbReference>
<feature type="transmembrane region" description="Helical" evidence="1">
    <location>
        <begin position="74"/>
        <end position="93"/>
    </location>
</feature>
<organism evidence="2 3">
    <name type="scientific">Lysinibacillus odysseyi 34hs-1 = NBRC 100172</name>
    <dbReference type="NCBI Taxonomy" id="1220589"/>
    <lineage>
        <taxon>Bacteria</taxon>
        <taxon>Bacillati</taxon>
        <taxon>Bacillota</taxon>
        <taxon>Bacilli</taxon>
        <taxon>Bacillales</taxon>
        <taxon>Bacillaceae</taxon>
        <taxon>Lysinibacillus</taxon>
    </lineage>
</organism>